<reference evidence="1" key="1">
    <citation type="submission" date="2021-06" db="EMBL/GenBank/DDBJ databases">
        <authorList>
            <person name="Kallberg Y."/>
            <person name="Tangrot J."/>
            <person name="Rosling A."/>
        </authorList>
    </citation>
    <scope>NUCLEOTIDE SEQUENCE</scope>
    <source>
        <strain evidence="1">AU212A</strain>
    </source>
</reference>
<dbReference type="EMBL" id="CAJVPM010000574">
    <property type="protein sequence ID" value="CAG8447257.1"/>
    <property type="molecule type" value="Genomic_DNA"/>
</dbReference>
<comment type="caution">
    <text evidence="1">The sequence shown here is derived from an EMBL/GenBank/DDBJ whole genome shotgun (WGS) entry which is preliminary data.</text>
</comment>
<organism evidence="1 2">
    <name type="scientific">Scutellospora calospora</name>
    <dbReference type="NCBI Taxonomy" id="85575"/>
    <lineage>
        <taxon>Eukaryota</taxon>
        <taxon>Fungi</taxon>
        <taxon>Fungi incertae sedis</taxon>
        <taxon>Mucoromycota</taxon>
        <taxon>Glomeromycotina</taxon>
        <taxon>Glomeromycetes</taxon>
        <taxon>Diversisporales</taxon>
        <taxon>Gigasporaceae</taxon>
        <taxon>Scutellospora</taxon>
    </lineage>
</organism>
<accession>A0ACA9K1V8</accession>
<proteinExistence type="predicted"/>
<dbReference type="Proteomes" id="UP000789860">
    <property type="component" value="Unassembled WGS sequence"/>
</dbReference>
<feature type="non-terminal residue" evidence="1">
    <location>
        <position position="1"/>
    </location>
</feature>
<protein>
    <submittedName>
        <fullName evidence="1">3648_t:CDS:1</fullName>
    </submittedName>
</protein>
<evidence type="ECO:0000313" key="2">
    <source>
        <dbReference type="Proteomes" id="UP000789860"/>
    </source>
</evidence>
<name>A0ACA9K1V8_9GLOM</name>
<sequence>DGVGEHPTQAFLDVYTIREELGTVNGLTITIVGDLKNGRTVHSLVRVLSQYQVTLNYVSPVSLRLPDEIKMEVRKTRGIKQKEYTDLESVIAETDVLYVTRIQRERFADQTEYERIKDSYIINNSTLSRSKPNMIVMHPLPRVNEIDPEVDFDERAVYFRQMKYGMFVRMALLAM</sequence>
<keyword evidence="2" id="KW-1185">Reference proteome</keyword>
<gene>
    <name evidence="1" type="ORF">SCALOS_LOCUS999</name>
</gene>
<evidence type="ECO:0000313" key="1">
    <source>
        <dbReference type="EMBL" id="CAG8447257.1"/>
    </source>
</evidence>